<dbReference type="AlphaFoldDB" id="A0AAD9CVM3"/>
<dbReference type="InterPro" id="IPR036047">
    <property type="entry name" value="F-box-like_dom_sf"/>
</dbReference>
<protein>
    <recommendedName>
        <fullName evidence="7">F-box domain-containing protein</fullName>
    </recommendedName>
</protein>
<dbReference type="InterPro" id="IPR032675">
    <property type="entry name" value="LRR_dom_sf"/>
</dbReference>
<dbReference type="InterPro" id="IPR050648">
    <property type="entry name" value="F-box_LRR-repeat"/>
</dbReference>
<feature type="compositionally biased region" description="Low complexity" evidence="2">
    <location>
        <begin position="711"/>
        <end position="722"/>
    </location>
</feature>
<feature type="compositionally biased region" description="Basic and acidic residues" evidence="2">
    <location>
        <begin position="829"/>
        <end position="842"/>
    </location>
</feature>
<feature type="region of interest" description="Disordered" evidence="2">
    <location>
        <begin position="1"/>
        <end position="91"/>
    </location>
</feature>
<feature type="compositionally biased region" description="Polar residues" evidence="2">
    <location>
        <begin position="19"/>
        <end position="28"/>
    </location>
</feature>
<evidence type="ECO:0000259" key="4">
    <source>
        <dbReference type="Pfam" id="PF25372"/>
    </source>
</evidence>
<dbReference type="Pfam" id="PF25372">
    <property type="entry name" value="DUF7885"/>
    <property type="match status" value="2"/>
</dbReference>
<feature type="region of interest" description="Disordered" evidence="2">
    <location>
        <begin position="782"/>
        <end position="877"/>
    </location>
</feature>
<dbReference type="SUPFAM" id="SSF52047">
    <property type="entry name" value="RNI-like"/>
    <property type="match status" value="1"/>
</dbReference>
<dbReference type="SUPFAM" id="SSF81383">
    <property type="entry name" value="F-box domain"/>
    <property type="match status" value="1"/>
</dbReference>
<organism evidence="5 6">
    <name type="scientific">Papiliotrema laurentii</name>
    <name type="common">Cryptococcus laurentii</name>
    <dbReference type="NCBI Taxonomy" id="5418"/>
    <lineage>
        <taxon>Eukaryota</taxon>
        <taxon>Fungi</taxon>
        <taxon>Dikarya</taxon>
        <taxon>Basidiomycota</taxon>
        <taxon>Agaricomycotina</taxon>
        <taxon>Tremellomycetes</taxon>
        <taxon>Tremellales</taxon>
        <taxon>Rhynchogastremaceae</taxon>
        <taxon>Papiliotrema</taxon>
    </lineage>
</organism>
<evidence type="ECO:0008006" key="7">
    <source>
        <dbReference type="Google" id="ProtNLM"/>
    </source>
</evidence>
<feature type="domain" description="F-box/LRR-repeat protein 15-like leucin rich repeat" evidence="4">
    <location>
        <begin position="460"/>
        <end position="573"/>
    </location>
</feature>
<dbReference type="InterPro" id="IPR001810">
    <property type="entry name" value="F-box_dom"/>
</dbReference>
<evidence type="ECO:0000313" key="6">
    <source>
        <dbReference type="Proteomes" id="UP001182556"/>
    </source>
</evidence>
<dbReference type="InterPro" id="IPR057207">
    <property type="entry name" value="FBXL15_LRR"/>
</dbReference>
<gene>
    <name evidence="5" type="ORF">DB88DRAFT_513454</name>
</gene>
<feature type="region of interest" description="Disordered" evidence="2">
    <location>
        <begin position="627"/>
        <end position="663"/>
    </location>
</feature>
<dbReference type="SMART" id="SM00367">
    <property type="entry name" value="LRR_CC"/>
    <property type="match status" value="11"/>
</dbReference>
<evidence type="ECO:0000256" key="1">
    <source>
        <dbReference type="ARBA" id="ARBA00022786"/>
    </source>
</evidence>
<evidence type="ECO:0000259" key="3">
    <source>
        <dbReference type="Pfam" id="PF12937"/>
    </source>
</evidence>
<evidence type="ECO:0000313" key="5">
    <source>
        <dbReference type="EMBL" id="KAK1921428.1"/>
    </source>
</evidence>
<dbReference type="PANTHER" id="PTHR13382:SF67">
    <property type="entry name" value="SCF E3 UBIQUITIN LIGASE COMPLEX F-BOX PROTEIN POF2"/>
    <property type="match status" value="1"/>
</dbReference>
<dbReference type="InterPro" id="IPR006553">
    <property type="entry name" value="Leu-rich_rpt_Cys-con_subtyp"/>
</dbReference>
<feature type="region of interest" description="Disordered" evidence="2">
    <location>
        <begin position="698"/>
        <end position="770"/>
    </location>
</feature>
<sequence>MARDGSVSSAHSAPPRSGRGTTSNTRASPSDRIDSSQLKSSISSLDSDFSNLTLTGPPGGPSRSRLRELQYPSVDDTPSETSASEDEETHVVIDEGLRRWASRSKGKGKGKAVAAGRGDEAEGLAGGLPTEVVIQILRLLETPRDLYAALRVSRSWCLAGFSLLWSKPHLTSATQLAKLTRVLQSPNPSLPYASQVRRLHLSGLSSVLSEHLIDGLERCTRVDRLTMPKASDVSSAALRKLVSGMREATAIDLSDTAGVNDSVVLAIAEHCEKIQGLNLGGCKAVGDEGLKAIAEKRRGFRRVKVRQCHRVTDASIVRLSQNCPLIIDYDLSFVPQITNASLYSIFLHSSHLRELHLVGNGNIDDGGIPNLRELIDDQSRSTTPEDPLQIPWYASLDSARIAPRAETFEFLRVVDLTSCQMMTDMGVANLVANAPKIRHLTLAKCPLLTDAALESIARLGKHLHHLHLGHDIEITDAGVAKLVRSCTRIRYLDLACCAKLTDISVIEIVEHLPKLRRIGLVKVVNITDEAAYALVERHTTLERIHLSYCDNLTVKAVTFMLNRLLRLTHLSLTAVRAFKTPELQQFCRATPSEFSAAQRESFCVYSGHGITALRKYLNAQAAAANSTGVTSDEGSRRGSGSSQSSLTLPGQHTPPHHVPDSVVPMNPLQAVYATQQWMQTAHPYGWNGEMRRGSFATASAGVRRGEQSHLSANSSATTSAGGSPAGAGRRGWDDSDRGEREHIPAPVFRYAGRQATTRTEETTLPGLPSSVLVASTPNFLVPQVQQSDQGSTSSRSSRDPSRAGTRTGSRNREANEGVEGGGSGSGSASRERPRGPREREEAADAGPSGRTIDGSRSEEPPKETGGSSWKSMWKLGR</sequence>
<name>A0AAD9CVM3_PAPLA</name>
<feature type="compositionally biased region" description="Polar residues" evidence="2">
    <location>
        <begin position="1"/>
        <end position="11"/>
    </location>
</feature>
<feature type="compositionally biased region" description="Basic and acidic residues" evidence="2">
    <location>
        <begin position="853"/>
        <end position="862"/>
    </location>
</feature>
<dbReference type="GO" id="GO:0005737">
    <property type="term" value="C:cytoplasm"/>
    <property type="evidence" value="ECO:0007669"/>
    <property type="project" value="TreeGrafter"/>
</dbReference>
<dbReference type="Gene3D" id="3.80.10.10">
    <property type="entry name" value="Ribonuclease Inhibitor"/>
    <property type="match status" value="2"/>
</dbReference>
<keyword evidence="6" id="KW-1185">Reference proteome</keyword>
<keyword evidence="1" id="KW-0833">Ubl conjugation pathway</keyword>
<feature type="compositionally biased region" description="Low complexity" evidence="2">
    <location>
        <begin position="35"/>
        <end position="52"/>
    </location>
</feature>
<reference evidence="5" key="1">
    <citation type="submission" date="2023-02" db="EMBL/GenBank/DDBJ databases">
        <title>Identification and recombinant expression of a fungal hydrolase from Papiliotrema laurentii that hydrolyzes apple cutin and clears colloidal polyester polyurethane.</title>
        <authorList>
            <consortium name="DOE Joint Genome Institute"/>
            <person name="Roman V.A."/>
            <person name="Bojanowski C."/>
            <person name="Crable B.R."/>
            <person name="Wagner D.N."/>
            <person name="Hung C.S."/>
            <person name="Nadeau L.J."/>
            <person name="Schratz L."/>
            <person name="Haridas S."/>
            <person name="Pangilinan J."/>
            <person name="Lipzen A."/>
            <person name="Na H."/>
            <person name="Yan M."/>
            <person name="Ng V."/>
            <person name="Grigoriev I.V."/>
            <person name="Spatafora J.W."/>
            <person name="Barlow D."/>
            <person name="Biffinger J."/>
            <person name="Kelley-Loughnane N."/>
            <person name="Varaljay V.A."/>
            <person name="Crookes-Goodson W.J."/>
        </authorList>
    </citation>
    <scope>NUCLEOTIDE SEQUENCE</scope>
    <source>
        <strain evidence="5">5307AH</strain>
    </source>
</reference>
<dbReference type="EMBL" id="JAODAN010000011">
    <property type="protein sequence ID" value="KAK1921428.1"/>
    <property type="molecule type" value="Genomic_DNA"/>
</dbReference>
<comment type="caution">
    <text evidence="5">The sequence shown here is derived from an EMBL/GenBank/DDBJ whole genome shotgun (WGS) entry which is preliminary data.</text>
</comment>
<proteinExistence type="predicted"/>
<evidence type="ECO:0000256" key="2">
    <source>
        <dbReference type="SAM" id="MobiDB-lite"/>
    </source>
</evidence>
<feature type="compositionally biased region" description="Basic and acidic residues" evidence="2">
    <location>
        <begin position="730"/>
        <end position="743"/>
    </location>
</feature>
<feature type="compositionally biased region" description="Low complexity" evidence="2">
    <location>
        <begin position="785"/>
        <end position="795"/>
    </location>
</feature>
<feature type="domain" description="F-box/LRR-repeat protein 15-like leucin rich repeat" evidence="4">
    <location>
        <begin position="243"/>
        <end position="369"/>
    </location>
</feature>
<feature type="domain" description="F-box" evidence="3">
    <location>
        <begin position="127"/>
        <end position="170"/>
    </location>
</feature>
<dbReference type="PANTHER" id="PTHR13382">
    <property type="entry name" value="MITOCHONDRIAL ATP SYNTHASE COUPLING FACTOR B"/>
    <property type="match status" value="1"/>
</dbReference>
<dbReference type="Proteomes" id="UP001182556">
    <property type="component" value="Unassembled WGS sequence"/>
</dbReference>
<accession>A0AAD9CVM3</accession>
<dbReference type="Pfam" id="PF12937">
    <property type="entry name" value="F-box-like"/>
    <property type="match status" value="1"/>
</dbReference>